<feature type="domain" description="Cns1/TTC4 wheel" evidence="4">
    <location>
        <begin position="278"/>
        <end position="387"/>
    </location>
</feature>
<dbReference type="PANTHER" id="PTHR46035">
    <property type="entry name" value="TETRATRICOPEPTIDE REPEAT PROTEIN 4"/>
    <property type="match status" value="1"/>
</dbReference>
<dbReference type="InterPro" id="IPR011990">
    <property type="entry name" value="TPR-like_helical_dom_sf"/>
</dbReference>
<dbReference type="AlphaFoldDB" id="A0A444U5V9"/>
<dbReference type="SMART" id="SM00028">
    <property type="entry name" value="TPR"/>
    <property type="match status" value="3"/>
</dbReference>
<evidence type="ECO:0000256" key="1">
    <source>
        <dbReference type="ARBA" id="ARBA00022737"/>
    </source>
</evidence>
<dbReference type="CDD" id="cd21380">
    <property type="entry name" value="CTWD_Cns1"/>
    <property type="match status" value="1"/>
</dbReference>
<dbReference type="GO" id="GO:0005634">
    <property type="term" value="C:nucleus"/>
    <property type="evidence" value="ECO:0007669"/>
    <property type="project" value="TreeGrafter"/>
</dbReference>
<evidence type="ECO:0000313" key="6">
    <source>
        <dbReference type="Proteomes" id="UP000289886"/>
    </source>
</evidence>
<name>A0A444U5V9_ACIRT</name>
<dbReference type="Proteomes" id="UP000289886">
    <property type="component" value="Unassembled WGS sequence"/>
</dbReference>
<keyword evidence="2" id="KW-0802">TPR repeat</keyword>
<gene>
    <name evidence="5" type="ORF">EOD39_7762</name>
</gene>
<dbReference type="GO" id="GO:0005829">
    <property type="term" value="C:cytosol"/>
    <property type="evidence" value="ECO:0007669"/>
    <property type="project" value="TreeGrafter"/>
</dbReference>
<dbReference type="Gene3D" id="1.25.40.10">
    <property type="entry name" value="Tetratricopeptide repeat domain"/>
    <property type="match status" value="1"/>
</dbReference>
<evidence type="ECO:0000256" key="2">
    <source>
        <dbReference type="ARBA" id="ARBA00022803"/>
    </source>
</evidence>
<sequence>MASQTQNEPDDDCMDEFMDKFTTQKYKGGFNEKTWEEEFEKVPMFMKKPPEDIDPVKNPELACLQSIIFSDDTPLEEQATTYKNEGNDYFKEKKYKKAIASYSEGLKKKCGDTELNAVLHTNRAAAHFHLGNFRSALNDALAAKKLKPDHLKAIIRGALCLVELKKYSDAISWCDEGLRADPKEKKLLELRLQADQLRRTWERDTRKSKLKEKKKQCEKAALLKAIKDRKIKLFTPAKPRRRSSDDEEDEEGVSGALAELSLDGISSENATGASVFLDESGSMNWPVLFMYPECRQTDFISAFHEGARFLDHLTVMFGQELPPWDTERKYRPQDLQLYFEDEEREEVYQVNPEHTLLEVLKHDRYFVKAGTANFIILVKGSSFCKDFLSDKKVHRLKRTT</sequence>
<organism evidence="5 6">
    <name type="scientific">Acipenser ruthenus</name>
    <name type="common">Sterlet sturgeon</name>
    <dbReference type="NCBI Taxonomy" id="7906"/>
    <lineage>
        <taxon>Eukaryota</taxon>
        <taxon>Metazoa</taxon>
        <taxon>Chordata</taxon>
        <taxon>Craniata</taxon>
        <taxon>Vertebrata</taxon>
        <taxon>Euteleostomi</taxon>
        <taxon>Actinopterygii</taxon>
        <taxon>Chondrostei</taxon>
        <taxon>Acipenseriformes</taxon>
        <taxon>Acipenseridae</taxon>
        <taxon>Acipenser</taxon>
    </lineage>
</organism>
<comment type="similarity">
    <text evidence="3">Belongs to the TTC4 family.</text>
</comment>
<reference evidence="5 6" key="1">
    <citation type="submission" date="2019-01" db="EMBL/GenBank/DDBJ databases">
        <title>Draft Genome and Complete Hox-Cluster Characterization of the Sterlet Sturgeon (Acipenser ruthenus).</title>
        <authorList>
            <person name="Wei Q."/>
        </authorList>
    </citation>
    <scope>NUCLEOTIDE SEQUENCE [LARGE SCALE GENOMIC DNA]</scope>
    <source>
        <strain evidence="5">WHYD16114868_AA</strain>
        <tissue evidence="5">Blood</tissue>
    </source>
</reference>
<evidence type="ECO:0000259" key="4">
    <source>
        <dbReference type="Pfam" id="PF18972"/>
    </source>
</evidence>
<dbReference type="SUPFAM" id="SSF48452">
    <property type="entry name" value="TPR-like"/>
    <property type="match status" value="1"/>
</dbReference>
<accession>A0A444U5V9</accession>
<keyword evidence="1" id="KW-0677">Repeat</keyword>
<dbReference type="GO" id="GO:0006457">
    <property type="term" value="P:protein folding"/>
    <property type="evidence" value="ECO:0007669"/>
    <property type="project" value="TreeGrafter"/>
</dbReference>
<dbReference type="Pfam" id="PF18972">
    <property type="entry name" value="Wheel"/>
    <property type="match status" value="1"/>
</dbReference>
<proteinExistence type="inferred from homology"/>
<dbReference type="InterPro" id="IPR044059">
    <property type="entry name" value="Csn1/TTC4_wheel"/>
</dbReference>
<dbReference type="GO" id="GO:0051879">
    <property type="term" value="F:Hsp90 protein binding"/>
    <property type="evidence" value="ECO:0007669"/>
    <property type="project" value="InterPro"/>
</dbReference>
<evidence type="ECO:0000313" key="5">
    <source>
        <dbReference type="EMBL" id="RXM30557.1"/>
    </source>
</evidence>
<dbReference type="EMBL" id="SCEB01215246">
    <property type="protein sequence ID" value="RXM30557.1"/>
    <property type="molecule type" value="Genomic_DNA"/>
</dbReference>
<keyword evidence="6" id="KW-1185">Reference proteome</keyword>
<evidence type="ECO:0000256" key="3">
    <source>
        <dbReference type="ARBA" id="ARBA00023602"/>
    </source>
</evidence>
<dbReference type="InterPro" id="IPR019734">
    <property type="entry name" value="TPR_rpt"/>
</dbReference>
<dbReference type="OrthoDB" id="420195at2759"/>
<comment type="caution">
    <text evidence="5">The sequence shown here is derived from an EMBL/GenBank/DDBJ whole genome shotgun (WGS) entry which is preliminary data.</text>
</comment>
<dbReference type="GO" id="GO:0030544">
    <property type="term" value="F:Hsp70 protein binding"/>
    <property type="evidence" value="ECO:0007669"/>
    <property type="project" value="TreeGrafter"/>
</dbReference>
<dbReference type="PANTHER" id="PTHR46035:SF1">
    <property type="entry name" value="TETRATRICOPEPTIDE REPEAT PROTEIN 4"/>
    <property type="match status" value="1"/>
</dbReference>
<protein>
    <submittedName>
        <fullName evidence="5">Tetratricopeptide repeat protein 4</fullName>
    </submittedName>
</protein>